<keyword evidence="2" id="KW-1185">Reference proteome</keyword>
<accession>A0ACB9ZQE6</accession>
<organism evidence="1 2">
    <name type="scientific">Catharanthus roseus</name>
    <name type="common">Madagascar periwinkle</name>
    <name type="synonym">Vinca rosea</name>
    <dbReference type="NCBI Taxonomy" id="4058"/>
    <lineage>
        <taxon>Eukaryota</taxon>
        <taxon>Viridiplantae</taxon>
        <taxon>Streptophyta</taxon>
        <taxon>Embryophyta</taxon>
        <taxon>Tracheophyta</taxon>
        <taxon>Spermatophyta</taxon>
        <taxon>Magnoliopsida</taxon>
        <taxon>eudicotyledons</taxon>
        <taxon>Gunneridae</taxon>
        <taxon>Pentapetalae</taxon>
        <taxon>asterids</taxon>
        <taxon>lamiids</taxon>
        <taxon>Gentianales</taxon>
        <taxon>Apocynaceae</taxon>
        <taxon>Rauvolfioideae</taxon>
        <taxon>Vinceae</taxon>
        <taxon>Catharanthinae</taxon>
        <taxon>Catharanthus</taxon>
    </lineage>
</organism>
<dbReference type="Proteomes" id="UP001060085">
    <property type="component" value="Linkage Group LG08"/>
</dbReference>
<sequence length="104" mass="11701">MHEGHGLSDLHAHISYHLFNNTATLTPKSVEIFLKSVEFLPKKVVFTSLTIMRHNNLSGDQRVSIPIAHRGVHCVDIDRGQSWFTLRTCFGIGSSLLLHILKLV</sequence>
<comment type="caution">
    <text evidence="1">The sequence shown here is derived from an EMBL/GenBank/DDBJ whole genome shotgun (WGS) entry which is preliminary data.</text>
</comment>
<evidence type="ECO:0000313" key="2">
    <source>
        <dbReference type="Proteomes" id="UP001060085"/>
    </source>
</evidence>
<protein>
    <submittedName>
        <fullName evidence="1">Uncharacterized protein</fullName>
    </submittedName>
</protein>
<proteinExistence type="predicted"/>
<name>A0ACB9ZQE6_CATRO</name>
<evidence type="ECO:0000313" key="1">
    <source>
        <dbReference type="EMBL" id="KAI5649924.1"/>
    </source>
</evidence>
<gene>
    <name evidence="1" type="ORF">M9H77_35929</name>
</gene>
<dbReference type="EMBL" id="CM044708">
    <property type="protein sequence ID" value="KAI5649924.1"/>
    <property type="molecule type" value="Genomic_DNA"/>
</dbReference>
<reference evidence="2" key="1">
    <citation type="journal article" date="2023" name="Nat. Plants">
        <title>Single-cell RNA sequencing provides a high-resolution roadmap for understanding the multicellular compartmentation of specialized metabolism.</title>
        <authorList>
            <person name="Sun S."/>
            <person name="Shen X."/>
            <person name="Li Y."/>
            <person name="Li Y."/>
            <person name="Wang S."/>
            <person name="Li R."/>
            <person name="Zhang H."/>
            <person name="Shen G."/>
            <person name="Guo B."/>
            <person name="Wei J."/>
            <person name="Xu J."/>
            <person name="St-Pierre B."/>
            <person name="Chen S."/>
            <person name="Sun C."/>
        </authorList>
    </citation>
    <scope>NUCLEOTIDE SEQUENCE [LARGE SCALE GENOMIC DNA]</scope>
</reference>